<evidence type="ECO:0000256" key="1">
    <source>
        <dbReference type="ARBA" id="ARBA00010641"/>
    </source>
</evidence>
<evidence type="ECO:0000259" key="5">
    <source>
        <dbReference type="Pfam" id="PF04542"/>
    </source>
</evidence>
<reference evidence="7 8" key="1">
    <citation type="submission" date="2018-06" db="EMBL/GenBank/DDBJ databases">
        <title>Extensive metabolic versatility and redundancy in microbially diverse, dynamic hydrothermal sediments.</title>
        <authorList>
            <person name="Dombrowski N."/>
            <person name="Teske A."/>
            <person name="Baker B.J."/>
        </authorList>
    </citation>
    <scope>NUCLEOTIDE SEQUENCE [LARGE SCALE GENOMIC DNA]</scope>
    <source>
        <strain evidence="7">B35_G9</strain>
    </source>
</reference>
<comment type="caution">
    <text evidence="7">The sequence shown here is derived from an EMBL/GenBank/DDBJ whole genome shotgun (WGS) entry which is preliminary data.</text>
</comment>
<dbReference type="Pfam" id="PF08281">
    <property type="entry name" value="Sigma70_r4_2"/>
    <property type="match status" value="1"/>
</dbReference>
<dbReference type="Pfam" id="PF04542">
    <property type="entry name" value="Sigma70_r2"/>
    <property type="match status" value="1"/>
</dbReference>
<sequence>MQMSDKEIIEHVINGEKEYFKELMMRYENKVYKTAYGITMSVEDTKDVVQDVFLKVYSNLASFNYKSTFLTWLLRITYTTSIDIIKHRNKNKHDALNLNMAKNGEEHNVDKKIIMERALGKLTERERTVFLLHGRDGYKHREIADILGVREGTVKALYFRSLDKLRSELEGKI</sequence>
<evidence type="ECO:0000256" key="4">
    <source>
        <dbReference type="ARBA" id="ARBA00023163"/>
    </source>
</evidence>
<dbReference type="CDD" id="cd06171">
    <property type="entry name" value="Sigma70_r4"/>
    <property type="match status" value="1"/>
</dbReference>
<evidence type="ECO:0000256" key="3">
    <source>
        <dbReference type="ARBA" id="ARBA00023082"/>
    </source>
</evidence>
<dbReference type="GO" id="GO:0016987">
    <property type="term" value="F:sigma factor activity"/>
    <property type="evidence" value="ECO:0007669"/>
    <property type="project" value="UniProtKB-KW"/>
</dbReference>
<dbReference type="EMBL" id="QNBC01000020">
    <property type="protein sequence ID" value="RKX67391.1"/>
    <property type="molecule type" value="Genomic_DNA"/>
</dbReference>
<protein>
    <recommendedName>
        <fullName evidence="9">RNA polymerase sigma factor</fullName>
    </recommendedName>
</protein>
<dbReference type="SUPFAM" id="SSF88659">
    <property type="entry name" value="Sigma3 and sigma4 domains of RNA polymerase sigma factors"/>
    <property type="match status" value="1"/>
</dbReference>
<evidence type="ECO:0000313" key="8">
    <source>
        <dbReference type="Proteomes" id="UP000282321"/>
    </source>
</evidence>
<dbReference type="InterPro" id="IPR036388">
    <property type="entry name" value="WH-like_DNA-bd_sf"/>
</dbReference>
<keyword evidence="3" id="KW-0731">Sigma factor</keyword>
<keyword evidence="4" id="KW-0804">Transcription</keyword>
<dbReference type="InterPro" id="IPR013249">
    <property type="entry name" value="RNA_pol_sigma70_r4_t2"/>
</dbReference>
<feature type="domain" description="RNA polymerase sigma-70 region 2" evidence="5">
    <location>
        <begin position="23"/>
        <end position="89"/>
    </location>
</feature>
<accession>A0A660S9N1</accession>
<organism evidence="7 8">
    <name type="scientific">candidate division TA06 bacterium</name>
    <dbReference type="NCBI Taxonomy" id="2250710"/>
    <lineage>
        <taxon>Bacteria</taxon>
        <taxon>Bacteria division TA06</taxon>
    </lineage>
</organism>
<dbReference type="InterPro" id="IPR039425">
    <property type="entry name" value="RNA_pol_sigma-70-like"/>
</dbReference>
<keyword evidence="2" id="KW-0805">Transcription regulation</keyword>
<dbReference type="InterPro" id="IPR014284">
    <property type="entry name" value="RNA_pol_sigma-70_dom"/>
</dbReference>
<feature type="domain" description="RNA polymerase sigma factor 70 region 4 type 2" evidence="6">
    <location>
        <begin position="115"/>
        <end position="165"/>
    </location>
</feature>
<evidence type="ECO:0000313" key="7">
    <source>
        <dbReference type="EMBL" id="RKX67391.1"/>
    </source>
</evidence>
<evidence type="ECO:0000256" key="2">
    <source>
        <dbReference type="ARBA" id="ARBA00023015"/>
    </source>
</evidence>
<dbReference type="AlphaFoldDB" id="A0A660S9N1"/>
<dbReference type="NCBIfam" id="TIGR02937">
    <property type="entry name" value="sigma70-ECF"/>
    <property type="match status" value="1"/>
</dbReference>
<proteinExistence type="inferred from homology"/>
<dbReference type="Gene3D" id="1.10.10.10">
    <property type="entry name" value="Winged helix-like DNA-binding domain superfamily/Winged helix DNA-binding domain"/>
    <property type="match status" value="1"/>
</dbReference>
<dbReference type="PANTHER" id="PTHR43133">
    <property type="entry name" value="RNA POLYMERASE ECF-TYPE SIGMA FACTO"/>
    <property type="match status" value="1"/>
</dbReference>
<dbReference type="GO" id="GO:0003677">
    <property type="term" value="F:DNA binding"/>
    <property type="evidence" value="ECO:0007669"/>
    <property type="project" value="InterPro"/>
</dbReference>
<dbReference type="PANTHER" id="PTHR43133:SF51">
    <property type="entry name" value="RNA POLYMERASE SIGMA FACTOR"/>
    <property type="match status" value="1"/>
</dbReference>
<dbReference type="Gene3D" id="1.10.1740.10">
    <property type="match status" value="1"/>
</dbReference>
<dbReference type="GO" id="GO:0006352">
    <property type="term" value="P:DNA-templated transcription initiation"/>
    <property type="evidence" value="ECO:0007669"/>
    <property type="project" value="InterPro"/>
</dbReference>
<dbReference type="Proteomes" id="UP000282321">
    <property type="component" value="Unassembled WGS sequence"/>
</dbReference>
<gene>
    <name evidence="7" type="ORF">DRP44_02380</name>
</gene>
<comment type="similarity">
    <text evidence="1">Belongs to the sigma-70 factor family. ECF subfamily.</text>
</comment>
<dbReference type="SUPFAM" id="SSF88946">
    <property type="entry name" value="Sigma2 domain of RNA polymerase sigma factors"/>
    <property type="match status" value="1"/>
</dbReference>
<dbReference type="InterPro" id="IPR013324">
    <property type="entry name" value="RNA_pol_sigma_r3/r4-like"/>
</dbReference>
<evidence type="ECO:0008006" key="9">
    <source>
        <dbReference type="Google" id="ProtNLM"/>
    </source>
</evidence>
<dbReference type="InterPro" id="IPR013325">
    <property type="entry name" value="RNA_pol_sigma_r2"/>
</dbReference>
<dbReference type="InterPro" id="IPR007627">
    <property type="entry name" value="RNA_pol_sigma70_r2"/>
</dbReference>
<name>A0A660S9N1_UNCT6</name>
<evidence type="ECO:0000259" key="6">
    <source>
        <dbReference type="Pfam" id="PF08281"/>
    </source>
</evidence>